<dbReference type="EMBL" id="ML978123">
    <property type="protein sequence ID" value="KAF2101333.1"/>
    <property type="molecule type" value="Genomic_DNA"/>
</dbReference>
<sequence>MPVTELAVFRLNPGITLDHPTLHSLLSRGKVAMESFQSSKGNPKKFYFLQQTEDPSCIYIVGWWDSVAEHMNEFIPAPENQSIMNEMKEAKLDSLDYFGHFDCDQEKIAVEAPVVSVGIHKVAKEKKEAFEKKFDEVKGKLDDYMWKGTKPVAGWRLDLPKEEAESENAMEQFVLFCGWDSLERHTKDFISSEGATEYRQIAKFVDSFDIKHARVVEL</sequence>
<dbReference type="AlphaFoldDB" id="A0A9P4IL86"/>
<dbReference type="OrthoDB" id="3542212at2759"/>
<dbReference type="PANTHER" id="PTHR42052">
    <property type="entry name" value="ABM DOMAIN-CONTAINING PROTEIN"/>
    <property type="match status" value="1"/>
</dbReference>
<dbReference type="PANTHER" id="PTHR42052:SF1">
    <property type="entry name" value="ABM DOMAIN-CONTAINING PROTEIN"/>
    <property type="match status" value="1"/>
</dbReference>
<name>A0A9P4IL86_9PEZI</name>
<proteinExistence type="predicted"/>
<evidence type="ECO:0000313" key="2">
    <source>
        <dbReference type="Proteomes" id="UP000799772"/>
    </source>
</evidence>
<organism evidence="1 2">
    <name type="scientific">Rhizodiscina lignyota</name>
    <dbReference type="NCBI Taxonomy" id="1504668"/>
    <lineage>
        <taxon>Eukaryota</taxon>
        <taxon>Fungi</taxon>
        <taxon>Dikarya</taxon>
        <taxon>Ascomycota</taxon>
        <taxon>Pezizomycotina</taxon>
        <taxon>Dothideomycetes</taxon>
        <taxon>Pleosporomycetidae</taxon>
        <taxon>Aulographales</taxon>
        <taxon>Rhizodiscinaceae</taxon>
        <taxon>Rhizodiscina</taxon>
    </lineage>
</organism>
<reference evidence="1" key="1">
    <citation type="journal article" date="2020" name="Stud. Mycol.">
        <title>101 Dothideomycetes genomes: a test case for predicting lifestyles and emergence of pathogens.</title>
        <authorList>
            <person name="Haridas S."/>
            <person name="Albert R."/>
            <person name="Binder M."/>
            <person name="Bloem J."/>
            <person name="Labutti K."/>
            <person name="Salamov A."/>
            <person name="Andreopoulos B."/>
            <person name="Baker S."/>
            <person name="Barry K."/>
            <person name="Bills G."/>
            <person name="Bluhm B."/>
            <person name="Cannon C."/>
            <person name="Castanera R."/>
            <person name="Culley D."/>
            <person name="Daum C."/>
            <person name="Ezra D."/>
            <person name="Gonzalez J."/>
            <person name="Henrissat B."/>
            <person name="Kuo A."/>
            <person name="Liang C."/>
            <person name="Lipzen A."/>
            <person name="Lutzoni F."/>
            <person name="Magnuson J."/>
            <person name="Mondo S."/>
            <person name="Nolan M."/>
            <person name="Ohm R."/>
            <person name="Pangilinan J."/>
            <person name="Park H.-J."/>
            <person name="Ramirez L."/>
            <person name="Alfaro M."/>
            <person name="Sun H."/>
            <person name="Tritt A."/>
            <person name="Yoshinaga Y."/>
            <person name="Zwiers L.-H."/>
            <person name="Turgeon B."/>
            <person name="Goodwin S."/>
            <person name="Spatafora J."/>
            <person name="Crous P."/>
            <person name="Grigoriev I."/>
        </authorList>
    </citation>
    <scope>NUCLEOTIDE SEQUENCE</scope>
    <source>
        <strain evidence="1">CBS 133067</strain>
    </source>
</reference>
<accession>A0A9P4IL86</accession>
<evidence type="ECO:0000313" key="1">
    <source>
        <dbReference type="EMBL" id="KAF2101333.1"/>
    </source>
</evidence>
<evidence type="ECO:0008006" key="3">
    <source>
        <dbReference type="Google" id="ProtNLM"/>
    </source>
</evidence>
<gene>
    <name evidence="1" type="ORF">NA57DRAFT_72776</name>
</gene>
<comment type="caution">
    <text evidence="1">The sequence shown here is derived from an EMBL/GenBank/DDBJ whole genome shotgun (WGS) entry which is preliminary data.</text>
</comment>
<protein>
    <recommendedName>
        <fullName evidence="3">ABM domain-containing protein</fullName>
    </recommendedName>
</protein>
<dbReference type="Proteomes" id="UP000799772">
    <property type="component" value="Unassembled WGS sequence"/>
</dbReference>
<keyword evidence="2" id="KW-1185">Reference proteome</keyword>
<dbReference type="Gene3D" id="3.30.70.100">
    <property type="match status" value="2"/>
</dbReference>